<name>A0A9X1TJI6_9BACT</name>
<gene>
    <name evidence="1" type="ORF">LXM26_01330</name>
</gene>
<sequence>MRYITPYEFNLLREGHFKQRRDDYYHEWERARFQAHTVYASVTALVSGEIDPIETFYPLPTDKDRKEAIAALPVARKIDPDYKAAWEAKMNAIK</sequence>
<reference evidence="1" key="1">
    <citation type="submission" date="2021-12" db="EMBL/GenBank/DDBJ databases">
        <title>Novel species in genus Dyadobacter.</title>
        <authorList>
            <person name="Ma C."/>
        </authorList>
    </citation>
    <scope>NUCLEOTIDE SEQUENCE</scope>
    <source>
        <strain evidence="1">LJ419</strain>
    </source>
</reference>
<organism evidence="1 2">
    <name type="scientific">Dyadobacter chenwenxiniae</name>
    <dbReference type="NCBI Taxonomy" id="2906456"/>
    <lineage>
        <taxon>Bacteria</taxon>
        <taxon>Pseudomonadati</taxon>
        <taxon>Bacteroidota</taxon>
        <taxon>Cytophagia</taxon>
        <taxon>Cytophagales</taxon>
        <taxon>Spirosomataceae</taxon>
        <taxon>Dyadobacter</taxon>
    </lineage>
</organism>
<dbReference type="EMBL" id="JAJTTC010000001">
    <property type="protein sequence ID" value="MCF0060118.1"/>
    <property type="molecule type" value="Genomic_DNA"/>
</dbReference>
<proteinExistence type="predicted"/>
<dbReference type="AlphaFoldDB" id="A0A9X1TJI6"/>
<evidence type="ECO:0000313" key="1">
    <source>
        <dbReference type="EMBL" id="MCF0060118.1"/>
    </source>
</evidence>
<keyword evidence="2" id="KW-1185">Reference proteome</keyword>
<accession>A0A9X1TJI6</accession>
<dbReference type="RefSeq" id="WP_234652638.1">
    <property type="nucleotide sequence ID" value="NZ_JAJTTC010000001.1"/>
</dbReference>
<protein>
    <submittedName>
        <fullName evidence="1">Uncharacterized protein</fullName>
    </submittedName>
</protein>
<dbReference type="Proteomes" id="UP001139000">
    <property type="component" value="Unassembled WGS sequence"/>
</dbReference>
<comment type="caution">
    <text evidence="1">The sequence shown here is derived from an EMBL/GenBank/DDBJ whole genome shotgun (WGS) entry which is preliminary data.</text>
</comment>
<evidence type="ECO:0000313" key="2">
    <source>
        <dbReference type="Proteomes" id="UP001139000"/>
    </source>
</evidence>